<keyword evidence="2" id="KW-1185">Reference proteome</keyword>
<organism evidence="1 2">
    <name type="scientific">Microbotryum silenes-dioicae</name>
    <dbReference type="NCBI Taxonomy" id="796604"/>
    <lineage>
        <taxon>Eukaryota</taxon>
        <taxon>Fungi</taxon>
        <taxon>Dikarya</taxon>
        <taxon>Basidiomycota</taxon>
        <taxon>Pucciniomycotina</taxon>
        <taxon>Microbotryomycetes</taxon>
        <taxon>Microbotryales</taxon>
        <taxon>Microbotryaceae</taxon>
        <taxon>Microbotryum</taxon>
    </lineage>
</organism>
<reference evidence="1 2" key="1">
    <citation type="submission" date="2016-11" db="EMBL/GenBank/DDBJ databases">
        <authorList>
            <person name="Jaros S."/>
            <person name="Januszkiewicz K."/>
            <person name="Wedrychowicz H."/>
        </authorList>
    </citation>
    <scope>NUCLEOTIDE SEQUENCE [LARGE SCALE GENOMIC DNA]</scope>
</reference>
<dbReference type="EMBL" id="FQNC01000047">
    <property type="protein sequence ID" value="SGY73499.1"/>
    <property type="molecule type" value="Genomic_DNA"/>
</dbReference>
<accession>A0A2X0PC71</accession>
<sequence>MPQDYRAKAQEGNPKLCCGDGKKSYEDCDERMNSNLYPFQCQLVRPRVTTKRNLPWLHIPHRTNMDSATTNVRMLLIEALLVYAW</sequence>
<evidence type="ECO:0000313" key="1">
    <source>
        <dbReference type="EMBL" id="SGY73499.1"/>
    </source>
</evidence>
<dbReference type="AlphaFoldDB" id="A0A2X0PC71"/>
<protein>
    <submittedName>
        <fullName evidence="1">BQ5605_C005g03298 protein</fullName>
    </submittedName>
</protein>
<dbReference type="Proteomes" id="UP000249464">
    <property type="component" value="Unassembled WGS sequence"/>
</dbReference>
<gene>
    <name evidence="1" type="primary">BQ5605_C005g03298</name>
    <name evidence="1" type="ORF">BQ5605_C005G03298</name>
</gene>
<evidence type="ECO:0000313" key="2">
    <source>
        <dbReference type="Proteomes" id="UP000249464"/>
    </source>
</evidence>
<proteinExistence type="predicted"/>
<name>A0A2X0PC71_9BASI</name>